<gene>
    <name evidence="2" type="ORF">Krac_4074</name>
</gene>
<evidence type="ECO:0000256" key="1">
    <source>
        <dbReference type="SAM" id="Coils"/>
    </source>
</evidence>
<keyword evidence="3" id="KW-1185">Reference proteome</keyword>
<evidence type="ECO:0008006" key="4">
    <source>
        <dbReference type="Google" id="ProtNLM"/>
    </source>
</evidence>
<dbReference type="eggNOG" id="COG5421">
    <property type="taxonomic scope" value="Bacteria"/>
</dbReference>
<keyword evidence="1" id="KW-0175">Coiled coil</keyword>
<comment type="caution">
    <text evidence="2">The sequence shown here is derived from an EMBL/GenBank/DDBJ whole genome shotgun (WGS) entry which is preliminary data.</text>
</comment>
<accession>D6TXU2</accession>
<reference evidence="2 3" key="1">
    <citation type="journal article" date="2011" name="Stand. Genomic Sci.">
        <title>Non-contiguous finished genome sequence and contextual data of the filamentous soil bacterium Ktedonobacter racemifer type strain (SOSP1-21).</title>
        <authorList>
            <person name="Chang Y.J."/>
            <person name="Land M."/>
            <person name="Hauser L."/>
            <person name="Chertkov O."/>
            <person name="Del Rio T.G."/>
            <person name="Nolan M."/>
            <person name="Copeland A."/>
            <person name="Tice H."/>
            <person name="Cheng J.F."/>
            <person name="Lucas S."/>
            <person name="Han C."/>
            <person name="Goodwin L."/>
            <person name="Pitluck S."/>
            <person name="Ivanova N."/>
            <person name="Ovchinikova G."/>
            <person name="Pati A."/>
            <person name="Chen A."/>
            <person name="Palaniappan K."/>
            <person name="Mavromatis K."/>
            <person name="Liolios K."/>
            <person name="Brettin T."/>
            <person name="Fiebig A."/>
            <person name="Rohde M."/>
            <person name="Abt B."/>
            <person name="Goker M."/>
            <person name="Detter J.C."/>
            <person name="Woyke T."/>
            <person name="Bristow J."/>
            <person name="Eisen J.A."/>
            <person name="Markowitz V."/>
            <person name="Hugenholtz P."/>
            <person name="Kyrpides N.C."/>
            <person name="Klenk H.P."/>
            <person name="Lapidus A."/>
        </authorList>
    </citation>
    <scope>NUCLEOTIDE SEQUENCE [LARGE SCALE GENOMIC DNA]</scope>
    <source>
        <strain evidence="3">DSM 44963</strain>
    </source>
</reference>
<name>D6TXU2_KTERA</name>
<dbReference type="NCBIfam" id="NF033559">
    <property type="entry name" value="transpos_IS1634"/>
    <property type="match status" value="1"/>
</dbReference>
<dbReference type="PANTHER" id="PTHR34614:SF2">
    <property type="entry name" value="TRANSPOSASE IS4-LIKE DOMAIN-CONTAINING PROTEIN"/>
    <property type="match status" value="1"/>
</dbReference>
<dbReference type="InParanoid" id="D6TXU2"/>
<organism evidence="2 3">
    <name type="scientific">Ktedonobacter racemifer DSM 44963</name>
    <dbReference type="NCBI Taxonomy" id="485913"/>
    <lineage>
        <taxon>Bacteria</taxon>
        <taxon>Bacillati</taxon>
        <taxon>Chloroflexota</taxon>
        <taxon>Ktedonobacteria</taxon>
        <taxon>Ktedonobacterales</taxon>
        <taxon>Ktedonobacteraceae</taxon>
        <taxon>Ktedonobacter</taxon>
    </lineage>
</organism>
<dbReference type="OrthoDB" id="148767at2"/>
<dbReference type="Proteomes" id="UP000004508">
    <property type="component" value="Unassembled WGS sequence"/>
</dbReference>
<dbReference type="PANTHER" id="PTHR34614">
    <property type="match status" value="1"/>
</dbReference>
<dbReference type="EMBL" id="ADVG01000003">
    <property type="protein sequence ID" value="EFH83139.1"/>
    <property type="molecule type" value="Genomic_DNA"/>
</dbReference>
<dbReference type="RefSeq" id="WP_007913624.1">
    <property type="nucleotide sequence ID" value="NZ_ADVG01000003.1"/>
</dbReference>
<protein>
    <recommendedName>
        <fullName evidence="4">Transposase IS4 family protein</fullName>
    </recommendedName>
</protein>
<evidence type="ECO:0000313" key="2">
    <source>
        <dbReference type="EMBL" id="EFH83139.1"/>
    </source>
</evidence>
<evidence type="ECO:0000313" key="3">
    <source>
        <dbReference type="Proteomes" id="UP000004508"/>
    </source>
</evidence>
<dbReference type="AlphaFoldDB" id="D6TXU2"/>
<dbReference type="InterPro" id="IPR047654">
    <property type="entry name" value="IS1634_transpos"/>
</dbReference>
<dbReference type="STRING" id="485913.Krac_4074"/>
<sequence length="569" mass="63849">MKEALSIETERMDDLPLLLTHMQRMHLAELLDKHIPTHGQRKGLSVGELSVVWLAHILSQADHRMNRVQEWATRRLSTLRGCGMSTLCPQDVTDDRLADVLRLLSDDVHWQACEQELMEQLVRVYDLPATCVRINTTTASSYAEVNEQGLLQLGHSKDHRPDLPQLKLVLASLDPLGIPLATEVLSGEHADDPVYLPIIARVRDGLQQKGLLYVGDCKMAALQTRASIAAQGDFYLCPLSALQAPPKQVGQEVDTKRTQGARLLSVCRVDEQGTNTCIAQGYETIHLVTAQGDGETQSWQERRLLIQSMAATRAAQASLQERVQKAQQELEELTARRQGKPRLTTCNEVDEAIKAVLKRFRVEGLLQVQIQEHVQERPVRAYRGRLSGVRRDCTFTLTCMRDEMAIAKAMSELGWRVYATNHLAEDLTLEQAVEAYRDEYLVERNFARLKGRPLSLAPLYVQRDDHRVGLVRLLTLALRVLTLLEGVVRQRLGEQKEELAGLFAGNPKRRTAQPTAERLLEAFREVTLTVVSAPSFAQRHVTPLSPLQQRILALFGFSPAVYLGLADDS</sequence>
<proteinExistence type="predicted"/>
<feature type="coiled-coil region" evidence="1">
    <location>
        <begin position="309"/>
        <end position="336"/>
    </location>
</feature>